<feature type="compositionally biased region" description="Gly residues" evidence="3">
    <location>
        <begin position="549"/>
        <end position="590"/>
    </location>
</feature>
<dbReference type="Gene3D" id="2.40.50.100">
    <property type="match status" value="2"/>
</dbReference>
<dbReference type="STRING" id="467210.HMPREF1866_00232"/>
<comment type="caution">
    <text evidence="7">The sequence shown here is derived from an EMBL/GenBank/DDBJ whole genome shotgun (WGS) entry which is preliminary data.</text>
</comment>
<dbReference type="EMBL" id="LSDA01000010">
    <property type="protein sequence ID" value="KXB60784.1"/>
    <property type="molecule type" value="Genomic_DNA"/>
</dbReference>
<dbReference type="PANTHER" id="PTHR32347">
    <property type="entry name" value="EFFLUX SYSTEM COMPONENT YKNX-RELATED"/>
    <property type="match status" value="1"/>
</dbReference>
<keyword evidence="4" id="KW-1133">Transmembrane helix</keyword>
<sequence>MKKRFIVIPALVVLGVGGFFFMKSRNASKMDMSTFVSTAVVTKQDISSEISSSGTITPKDTYNITALVSGEIISADFNVGDTVTKDQVLYQLDKSSLESDMNSSNNSLNKASSGYANASKEYAKAKAEFAGNLYRSTRKGYIKELSIQDGDKISGGTKLATIYNDNVMNIRIPFLSAEAGNITPGMTGILTLTETGEQVEGKVVSVSSMDQAMDGGRLVRNVTFEVNNPGGLTDKTTANATVGDITSTGDGTFEASTNVDMSADLAAGVDIEKVLVNVGDYVEVGTPIFKMTSESADKLLKTYKDAVDTAQGDVDTAKKGVDTAKKTSDEYTIKSPIAGKVISKNYKVGDKVGSGGDNKATTMAVIYDMSSYTFKMSVDEKDITKVQSGQKVRIKSDAFPDKEYSGTVTNVSLESTSQNGVSTYPVTVTLDETYDLLPGMNVDGYITLESAKDALTIPSNALMRGNKVYVRDNSASEAKAGSKSDESKAANSSGDGLIPAGFKEVTVTTGVINSDYVQITSGLNEGDEVYVDETADMSVGETGADGMPADGGGADMGGAGAEGAGGAGEGAGAEGAGADAGGADAGAGGQ</sequence>
<evidence type="ECO:0000256" key="1">
    <source>
        <dbReference type="ARBA" id="ARBA00004196"/>
    </source>
</evidence>
<dbReference type="PRINTS" id="PR01490">
    <property type="entry name" value="RTXTOXIND"/>
</dbReference>
<comment type="subcellular location">
    <subcellularLocation>
        <location evidence="1">Cell envelope</location>
    </subcellularLocation>
</comment>
<proteinExistence type="predicted"/>
<dbReference type="InterPro" id="IPR058636">
    <property type="entry name" value="Beta-barrel_YknX"/>
</dbReference>
<organism evidence="7 8">
    <name type="scientific">Lachnoanaerobaculum saburreum</name>
    <dbReference type="NCBI Taxonomy" id="467210"/>
    <lineage>
        <taxon>Bacteria</taxon>
        <taxon>Bacillati</taxon>
        <taxon>Bacillota</taxon>
        <taxon>Clostridia</taxon>
        <taxon>Lachnospirales</taxon>
        <taxon>Lachnospiraceae</taxon>
        <taxon>Lachnoanaerobaculum</taxon>
    </lineage>
</organism>
<gene>
    <name evidence="7" type="ORF">HMPREF1866_00232</name>
</gene>
<keyword evidence="4" id="KW-0472">Membrane</keyword>
<dbReference type="OrthoDB" id="1725043at2"/>
<feature type="region of interest" description="Disordered" evidence="3">
    <location>
        <begin position="539"/>
        <end position="590"/>
    </location>
</feature>
<dbReference type="InterPro" id="IPR050465">
    <property type="entry name" value="UPF0194_transport"/>
</dbReference>
<dbReference type="InterPro" id="IPR058625">
    <property type="entry name" value="MdtA-like_BSH"/>
</dbReference>
<accession>A0A133ZZC2</accession>
<evidence type="ECO:0000259" key="6">
    <source>
        <dbReference type="Pfam" id="PF25990"/>
    </source>
</evidence>
<dbReference type="Pfam" id="PF25917">
    <property type="entry name" value="BSH_RND"/>
    <property type="match status" value="1"/>
</dbReference>
<evidence type="ECO:0000313" key="7">
    <source>
        <dbReference type="EMBL" id="KXB60784.1"/>
    </source>
</evidence>
<protein>
    <submittedName>
        <fullName evidence="7">Efflux transporter, RND family, MFP subunit</fullName>
    </submittedName>
</protein>
<evidence type="ECO:0000256" key="3">
    <source>
        <dbReference type="SAM" id="MobiDB-lite"/>
    </source>
</evidence>
<feature type="transmembrane region" description="Helical" evidence="4">
    <location>
        <begin position="6"/>
        <end position="22"/>
    </location>
</feature>
<evidence type="ECO:0000256" key="4">
    <source>
        <dbReference type="SAM" id="Phobius"/>
    </source>
</evidence>
<feature type="domain" description="YknX-like beta-barrel" evidence="6">
    <location>
        <begin position="375"/>
        <end position="442"/>
    </location>
</feature>
<dbReference type="Gene3D" id="2.40.420.20">
    <property type="match status" value="1"/>
</dbReference>
<dbReference type="GO" id="GO:0030313">
    <property type="term" value="C:cell envelope"/>
    <property type="evidence" value="ECO:0007669"/>
    <property type="project" value="UniProtKB-SubCell"/>
</dbReference>
<feature type="domain" description="Multidrug resistance protein MdtA-like barrel-sandwich hybrid" evidence="5">
    <location>
        <begin position="139"/>
        <end position="361"/>
    </location>
</feature>
<dbReference type="SUPFAM" id="SSF111369">
    <property type="entry name" value="HlyD-like secretion proteins"/>
    <property type="match status" value="2"/>
</dbReference>
<name>A0A133ZZC2_9FIRM</name>
<keyword evidence="4" id="KW-0812">Transmembrane</keyword>
<reference evidence="8" key="1">
    <citation type="submission" date="2016-01" db="EMBL/GenBank/DDBJ databases">
        <authorList>
            <person name="Mitreva M."/>
            <person name="Pepin K.H."/>
            <person name="Mihindukulasuriya K.A."/>
            <person name="Fulton R."/>
            <person name="Fronick C."/>
            <person name="O'Laughlin M."/>
            <person name="Miner T."/>
            <person name="Herter B."/>
            <person name="Rosa B.A."/>
            <person name="Cordes M."/>
            <person name="Tomlinson C."/>
            <person name="Wollam A."/>
            <person name="Palsikar V.B."/>
            <person name="Mardis E.R."/>
            <person name="Wilson R.K."/>
        </authorList>
    </citation>
    <scope>NUCLEOTIDE SEQUENCE [LARGE SCALE GENOMIC DNA]</scope>
    <source>
        <strain evidence="8">DNF00896</strain>
    </source>
</reference>
<evidence type="ECO:0000256" key="2">
    <source>
        <dbReference type="ARBA" id="ARBA00023054"/>
    </source>
</evidence>
<evidence type="ECO:0000259" key="5">
    <source>
        <dbReference type="Pfam" id="PF25917"/>
    </source>
</evidence>
<keyword evidence="2" id="KW-0175">Coiled coil</keyword>
<dbReference type="AlphaFoldDB" id="A0A133ZZC2"/>
<dbReference type="Pfam" id="PF25990">
    <property type="entry name" value="Beta-barrel_YknX"/>
    <property type="match status" value="1"/>
</dbReference>
<feature type="region of interest" description="Disordered" evidence="3">
    <location>
        <begin position="475"/>
        <end position="496"/>
    </location>
</feature>
<dbReference type="Proteomes" id="UP000070394">
    <property type="component" value="Unassembled WGS sequence"/>
</dbReference>
<keyword evidence="8" id="KW-1185">Reference proteome</keyword>
<dbReference type="RefSeq" id="WP_060930232.1">
    <property type="nucleotide sequence ID" value="NZ_KQ959775.1"/>
</dbReference>
<dbReference type="Gene3D" id="2.40.30.170">
    <property type="match status" value="1"/>
</dbReference>
<evidence type="ECO:0000313" key="8">
    <source>
        <dbReference type="Proteomes" id="UP000070394"/>
    </source>
</evidence>
<dbReference type="PANTHER" id="PTHR32347:SF14">
    <property type="entry name" value="EFFLUX SYSTEM COMPONENT YKNX-RELATED"/>
    <property type="match status" value="1"/>
</dbReference>
<dbReference type="PATRIC" id="fig|467210.3.peg.230"/>